<accession>J9BVV4</accession>
<feature type="region of interest" description="Disordered" evidence="1">
    <location>
        <begin position="49"/>
        <end position="79"/>
    </location>
</feature>
<sequence length="148" mass="16294">NEQLSERIARQFPSLLAALWRVYEKAKNDLDRHAPLPFILTACQPALGGSANSDTSSTQDTSVLQSSNPVENNTDVGDDTASISDANLELLRGANGTVIEETITVADGKQILLNAQVNTESVKNVQQYQYEILPVTDELRKTLFTIFW</sequence>
<name>J9BVV4_9ZZZZ</name>
<evidence type="ECO:0000313" key="2">
    <source>
        <dbReference type="EMBL" id="EJW91690.1"/>
    </source>
</evidence>
<feature type="compositionally biased region" description="Polar residues" evidence="1">
    <location>
        <begin position="50"/>
        <end position="79"/>
    </location>
</feature>
<gene>
    <name evidence="2" type="ORF">EVA_20203</name>
</gene>
<comment type="caution">
    <text evidence="2">The sequence shown here is derived from an EMBL/GenBank/DDBJ whole genome shotgun (WGS) entry which is preliminary data.</text>
</comment>
<reference evidence="2" key="1">
    <citation type="journal article" date="2012" name="PLoS ONE">
        <title>Gene sets for utilization of primary and secondary nutrition supplies in the distal gut of endangered iberian lynx.</title>
        <authorList>
            <person name="Alcaide M."/>
            <person name="Messina E."/>
            <person name="Richter M."/>
            <person name="Bargiela R."/>
            <person name="Peplies J."/>
            <person name="Huws S.A."/>
            <person name="Newbold C.J."/>
            <person name="Golyshin P.N."/>
            <person name="Simon M.A."/>
            <person name="Lopez G."/>
            <person name="Yakimov M.M."/>
            <person name="Ferrer M."/>
        </authorList>
    </citation>
    <scope>NUCLEOTIDE SEQUENCE</scope>
</reference>
<dbReference type="AlphaFoldDB" id="J9BVV4"/>
<feature type="non-terminal residue" evidence="2">
    <location>
        <position position="1"/>
    </location>
</feature>
<evidence type="ECO:0000256" key="1">
    <source>
        <dbReference type="SAM" id="MobiDB-lite"/>
    </source>
</evidence>
<dbReference type="EMBL" id="AMCI01008017">
    <property type="protein sequence ID" value="EJW91690.1"/>
    <property type="molecule type" value="Genomic_DNA"/>
</dbReference>
<protein>
    <submittedName>
        <fullName evidence="2">Uncharacterized protein</fullName>
    </submittedName>
</protein>
<proteinExistence type="predicted"/>
<organism evidence="2">
    <name type="scientific">gut metagenome</name>
    <dbReference type="NCBI Taxonomy" id="749906"/>
    <lineage>
        <taxon>unclassified sequences</taxon>
        <taxon>metagenomes</taxon>
        <taxon>organismal metagenomes</taxon>
    </lineage>
</organism>